<reference evidence="15" key="1">
    <citation type="submission" date="2025-08" db="UniProtKB">
        <authorList>
            <consortium name="RefSeq"/>
        </authorList>
    </citation>
    <scope>IDENTIFICATION</scope>
    <source>
        <tissue evidence="15">Tentacle</tissue>
    </source>
</reference>
<dbReference type="GO" id="GO:0005634">
    <property type="term" value="C:nucleus"/>
    <property type="evidence" value="ECO:0007669"/>
    <property type="project" value="UniProtKB-SubCell"/>
</dbReference>
<dbReference type="PANTHER" id="PTHR45848">
    <property type="entry name" value="DUAL SPECIFICITY PROTEIN PHOSPHATASE 12 FAMILY MEMBER"/>
    <property type="match status" value="1"/>
</dbReference>
<dbReference type="GO" id="GO:0008138">
    <property type="term" value="F:protein tyrosine/serine/threonine phosphatase activity"/>
    <property type="evidence" value="ECO:0007669"/>
    <property type="project" value="InterPro"/>
</dbReference>
<evidence type="ECO:0000256" key="10">
    <source>
        <dbReference type="ARBA" id="ARBA00051722"/>
    </source>
</evidence>
<evidence type="ECO:0000256" key="8">
    <source>
        <dbReference type="ARBA" id="ARBA00047761"/>
    </source>
</evidence>
<dbReference type="GeneID" id="116298207"/>
<evidence type="ECO:0000256" key="2">
    <source>
        <dbReference type="ARBA" id="ARBA00004496"/>
    </source>
</evidence>
<gene>
    <name evidence="15" type="primary">LOC116298207</name>
</gene>
<organism evidence="14 15">
    <name type="scientific">Actinia tenebrosa</name>
    <name type="common">Australian red waratah sea anemone</name>
    <dbReference type="NCBI Taxonomy" id="6105"/>
    <lineage>
        <taxon>Eukaryota</taxon>
        <taxon>Metazoa</taxon>
        <taxon>Cnidaria</taxon>
        <taxon>Anthozoa</taxon>
        <taxon>Hexacorallia</taxon>
        <taxon>Actiniaria</taxon>
        <taxon>Actiniidae</taxon>
        <taxon>Actinia</taxon>
    </lineage>
</organism>
<dbReference type="GO" id="GO:0004725">
    <property type="term" value="F:protein tyrosine phosphatase activity"/>
    <property type="evidence" value="ECO:0007669"/>
    <property type="project" value="UniProtKB-EC"/>
</dbReference>
<keyword evidence="6" id="KW-0904">Protein phosphatase</keyword>
<dbReference type="InterPro" id="IPR016278">
    <property type="entry name" value="DUSP12"/>
</dbReference>
<proteinExistence type="inferred from homology"/>
<protein>
    <submittedName>
        <fullName evidence="15">Dual specificity protein phosphatase 12-like</fullName>
    </submittedName>
</protein>
<dbReference type="InterPro" id="IPR020422">
    <property type="entry name" value="TYR_PHOSPHATASE_DUAL_dom"/>
</dbReference>
<dbReference type="RefSeq" id="XP_031562449.1">
    <property type="nucleotide sequence ID" value="XM_031706589.1"/>
</dbReference>
<evidence type="ECO:0000259" key="13">
    <source>
        <dbReference type="PROSITE" id="PS50056"/>
    </source>
</evidence>
<dbReference type="InterPro" id="IPR000340">
    <property type="entry name" value="Dual-sp_phosphatase_cat-dom"/>
</dbReference>
<dbReference type="InParanoid" id="A0A6P8I1M9"/>
<dbReference type="Proteomes" id="UP000515163">
    <property type="component" value="Unplaced"/>
</dbReference>
<evidence type="ECO:0000256" key="7">
    <source>
        <dbReference type="ARBA" id="ARBA00023242"/>
    </source>
</evidence>
<accession>A0A6P8I1M9</accession>
<dbReference type="SUPFAM" id="SSF52799">
    <property type="entry name" value="(Phosphotyrosine protein) phosphatases II"/>
    <property type="match status" value="1"/>
</dbReference>
<comment type="similarity">
    <text evidence="3">Belongs to the protein-tyrosine phosphatase family. Non-receptor class dual specificity subfamily.</text>
</comment>
<comment type="catalytic activity">
    <reaction evidence="10">
        <text>O-phospho-L-tyrosyl-[protein] + H2O = L-tyrosyl-[protein] + phosphate</text>
        <dbReference type="Rhea" id="RHEA:10684"/>
        <dbReference type="Rhea" id="RHEA-COMP:10136"/>
        <dbReference type="Rhea" id="RHEA-COMP:20101"/>
        <dbReference type="ChEBI" id="CHEBI:15377"/>
        <dbReference type="ChEBI" id="CHEBI:43474"/>
        <dbReference type="ChEBI" id="CHEBI:46858"/>
        <dbReference type="ChEBI" id="CHEBI:61978"/>
        <dbReference type="EC" id="3.1.3.48"/>
    </reaction>
</comment>
<feature type="domain" description="Tyrosine-protein phosphatase" evidence="12">
    <location>
        <begin position="3"/>
        <end position="151"/>
    </location>
</feature>
<dbReference type="PANTHER" id="PTHR45848:SF4">
    <property type="entry name" value="DUAL SPECIFICITY PROTEIN PHOSPHATASE 12"/>
    <property type="match status" value="1"/>
</dbReference>
<dbReference type="PROSITE" id="PS50056">
    <property type="entry name" value="TYR_PHOSPHATASE_2"/>
    <property type="match status" value="1"/>
</dbReference>
<comment type="subcellular location">
    <subcellularLocation>
        <location evidence="2">Cytoplasm</location>
    </subcellularLocation>
    <subcellularLocation>
        <location evidence="1">Nucleus</location>
    </subcellularLocation>
</comment>
<evidence type="ECO:0000256" key="5">
    <source>
        <dbReference type="ARBA" id="ARBA00022801"/>
    </source>
</evidence>
<keyword evidence="5" id="KW-0378">Hydrolase</keyword>
<dbReference type="AlphaFoldDB" id="A0A6P8I1M9"/>
<dbReference type="GO" id="GO:0004722">
    <property type="term" value="F:protein serine/threonine phosphatase activity"/>
    <property type="evidence" value="ECO:0007669"/>
    <property type="project" value="UniProtKB-EC"/>
</dbReference>
<dbReference type="FunCoup" id="A0A6P8I1M9">
    <property type="interactions" value="2776"/>
</dbReference>
<dbReference type="PROSITE" id="PS50054">
    <property type="entry name" value="TYR_PHOSPHATASE_DUAL"/>
    <property type="match status" value="1"/>
</dbReference>
<keyword evidence="4" id="KW-0963">Cytoplasm</keyword>
<dbReference type="GO" id="GO:0005737">
    <property type="term" value="C:cytoplasm"/>
    <property type="evidence" value="ECO:0007669"/>
    <property type="project" value="UniProtKB-SubCell"/>
</dbReference>
<feature type="domain" description="Tyrosine specific protein phosphatases" evidence="13">
    <location>
        <begin position="66"/>
        <end position="125"/>
    </location>
</feature>
<evidence type="ECO:0000256" key="1">
    <source>
        <dbReference type="ARBA" id="ARBA00004123"/>
    </source>
</evidence>
<dbReference type="KEGG" id="aten:116298207"/>
<dbReference type="OrthoDB" id="2017893at2759"/>
<keyword evidence="7" id="KW-0539">Nucleus</keyword>
<evidence type="ECO:0000256" key="4">
    <source>
        <dbReference type="ARBA" id="ARBA00022490"/>
    </source>
</evidence>
<evidence type="ECO:0000256" key="3">
    <source>
        <dbReference type="ARBA" id="ARBA00008601"/>
    </source>
</evidence>
<dbReference type="PIRSF" id="PIRSF000941">
    <property type="entry name" value="DUSP12"/>
    <property type="match status" value="1"/>
</dbReference>
<evidence type="ECO:0000256" key="9">
    <source>
        <dbReference type="ARBA" id="ARBA00048336"/>
    </source>
</evidence>
<dbReference type="SMART" id="SM00195">
    <property type="entry name" value="DSPc"/>
    <property type="match status" value="1"/>
</dbReference>
<dbReference type="Pfam" id="PF00782">
    <property type="entry name" value="DSPc"/>
    <property type="match status" value="1"/>
</dbReference>
<keyword evidence="14" id="KW-1185">Reference proteome</keyword>
<comment type="catalytic activity">
    <reaction evidence="8">
        <text>O-phospho-L-seryl-[protein] + H2O = L-seryl-[protein] + phosphate</text>
        <dbReference type="Rhea" id="RHEA:20629"/>
        <dbReference type="Rhea" id="RHEA-COMP:9863"/>
        <dbReference type="Rhea" id="RHEA-COMP:11604"/>
        <dbReference type="ChEBI" id="CHEBI:15377"/>
        <dbReference type="ChEBI" id="CHEBI:29999"/>
        <dbReference type="ChEBI" id="CHEBI:43474"/>
        <dbReference type="ChEBI" id="CHEBI:83421"/>
        <dbReference type="EC" id="3.1.3.16"/>
    </reaction>
</comment>
<dbReference type="Gene3D" id="3.90.190.10">
    <property type="entry name" value="Protein tyrosine phosphatase superfamily"/>
    <property type="match status" value="1"/>
</dbReference>
<feature type="active site" description="Phosphocysteine intermediate" evidence="11">
    <location>
        <position position="93"/>
    </location>
</feature>
<evidence type="ECO:0000256" key="6">
    <source>
        <dbReference type="ARBA" id="ARBA00022912"/>
    </source>
</evidence>
<dbReference type="InterPro" id="IPR029021">
    <property type="entry name" value="Prot-tyrosine_phosphatase-like"/>
</dbReference>
<evidence type="ECO:0000259" key="12">
    <source>
        <dbReference type="PROSITE" id="PS50054"/>
    </source>
</evidence>
<evidence type="ECO:0000313" key="15">
    <source>
        <dbReference type="RefSeq" id="XP_031562449.1"/>
    </source>
</evidence>
<evidence type="ECO:0000313" key="14">
    <source>
        <dbReference type="Proteomes" id="UP000515163"/>
    </source>
</evidence>
<dbReference type="InterPro" id="IPR000387">
    <property type="entry name" value="Tyr_Pase_dom"/>
</dbReference>
<comment type="catalytic activity">
    <reaction evidence="9">
        <text>O-phospho-L-threonyl-[protein] + H2O = L-threonyl-[protein] + phosphate</text>
        <dbReference type="Rhea" id="RHEA:47004"/>
        <dbReference type="Rhea" id="RHEA-COMP:11060"/>
        <dbReference type="Rhea" id="RHEA-COMP:11605"/>
        <dbReference type="ChEBI" id="CHEBI:15377"/>
        <dbReference type="ChEBI" id="CHEBI:30013"/>
        <dbReference type="ChEBI" id="CHEBI:43474"/>
        <dbReference type="ChEBI" id="CHEBI:61977"/>
        <dbReference type="EC" id="3.1.3.16"/>
    </reaction>
</comment>
<sequence>MIKMKLVKPGLFIGTREDANNIENLRQCNINRILTIDSQVPDERHVAVTDNKITRLHVDCLDEPTADLLSLFDRCIQFIEEGIRNNETVLVHCLSGVSRSVTIILAYLMKTESLTLDKAVSRLKQVYYEDKVNPNPGFMKQLRLYEVMENTVDESSKVFKQFKLKLLADQIKENGAANKELMTEFLKEATSRNAMTTASNDLQQYKCKKCRITLFHSTSIVEHDPNQGSHLFGWQKPTSQTTGLANTNNVACTSVFIDPVEWMSSFLLGSIEGKLLCPKCNCRLGSFNWSGMQCSCAAWITPAFQFHKNKIDQVLKINAIPSHT</sequence>
<evidence type="ECO:0000256" key="11">
    <source>
        <dbReference type="PIRSR" id="PIRSR000941-50"/>
    </source>
</evidence>
<name>A0A6P8I1M9_ACTTE</name>
<dbReference type="FunFam" id="3.90.190.10:FF:000056">
    <property type="entry name" value="Dual specificity phosphatase 12"/>
    <property type="match status" value="1"/>
</dbReference>